<dbReference type="EMBL" id="UIGB01000001">
    <property type="protein sequence ID" value="SUU85261.1"/>
    <property type="molecule type" value="Genomic_DNA"/>
</dbReference>
<evidence type="ECO:0000313" key="2">
    <source>
        <dbReference type="EMBL" id="SUU85261.1"/>
    </source>
</evidence>
<sequence length="49" mass="5259">MPNRNILVLIIAVLVGGIAILGYNLYEAKKEPKGLQINVGPDGLKVQSK</sequence>
<evidence type="ECO:0000256" key="1">
    <source>
        <dbReference type="SAM" id="Phobius"/>
    </source>
</evidence>
<gene>
    <name evidence="2" type="ORF">NCTC12722_02472</name>
</gene>
<proteinExistence type="predicted"/>
<keyword evidence="1" id="KW-0812">Transmembrane</keyword>
<protein>
    <submittedName>
        <fullName evidence="2">Uncharacterized protein</fullName>
    </submittedName>
</protein>
<organism evidence="2 3">
    <name type="scientific">Afipia felis</name>
    <name type="common">Cat scratch disease bacillus</name>
    <dbReference type="NCBI Taxonomy" id="1035"/>
    <lineage>
        <taxon>Bacteria</taxon>
        <taxon>Pseudomonadati</taxon>
        <taxon>Pseudomonadota</taxon>
        <taxon>Alphaproteobacteria</taxon>
        <taxon>Hyphomicrobiales</taxon>
        <taxon>Nitrobacteraceae</taxon>
        <taxon>Afipia</taxon>
    </lineage>
</organism>
<name>A0A380W8I4_AFIFE</name>
<dbReference type="AlphaFoldDB" id="A0A380W8I4"/>
<keyword evidence="1" id="KW-1133">Transmembrane helix</keyword>
<dbReference type="Proteomes" id="UP000254343">
    <property type="component" value="Unassembled WGS sequence"/>
</dbReference>
<evidence type="ECO:0000313" key="3">
    <source>
        <dbReference type="Proteomes" id="UP000254343"/>
    </source>
</evidence>
<accession>A0A380W8I4</accession>
<feature type="transmembrane region" description="Helical" evidence="1">
    <location>
        <begin position="6"/>
        <end position="26"/>
    </location>
</feature>
<reference evidence="2 3" key="1">
    <citation type="submission" date="2018-06" db="EMBL/GenBank/DDBJ databases">
        <authorList>
            <consortium name="Pathogen Informatics"/>
            <person name="Doyle S."/>
        </authorList>
    </citation>
    <scope>NUCLEOTIDE SEQUENCE [LARGE SCALE GENOMIC DNA]</scope>
    <source>
        <strain evidence="2 3">NCTC12722</strain>
    </source>
</reference>
<keyword evidence="1" id="KW-0472">Membrane</keyword>
<dbReference type="RefSeq" id="WP_002716087.1">
    <property type="nucleotide sequence ID" value="NZ_UFSI01000001.1"/>
</dbReference>